<comment type="caution">
    <text evidence="1">The sequence shown here is derived from an EMBL/GenBank/DDBJ whole genome shotgun (WGS) entry which is preliminary data.</text>
</comment>
<organism evidence="1 2">
    <name type="scientific">Rhododendron simsii</name>
    <name type="common">Sims's rhododendron</name>
    <dbReference type="NCBI Taxonomy" id="118357"/>
    <lineage>
        <taxon>Eukaryota</taxon>
        <taxon>Viridiplantae</taxon>
        <taxon>Streptophyta</taxon>
        <taxon>Embryophyta</taxon>
        <taxon>Tracheophyta</taxon>
        <taxon>Spermatophyta</taxon>
        <taxon>Magnoliopsida</taxon>
        <taxon>eudicotyledons</taxon>
        <taxon>Gunneridae</taxon>
        <taxon>Pentapetalae</taxon>
        <taxon>asterids</taxon>
        <taxon>Ericales</taxon>
        <taxon>Ericaceae</taxon>
        <taxon>Ericoideae</taxon>
        <taxon>Rhodoreae</taxon>
        <taxon>Rhododendron</taxon>
    </lineage>
</organism>
<protein>
    <submittedName>
        <fullName evidence="1">Uncharacterized protein</fullName>
    </submittedName>
</protein>
<gene>
    <name evidence="1" type="ORF">RHSIM_Rhsim07G0200200</name>
</gene>
<accession>A0A834LJR1</accession>
<reference evidence="1" key="1">
    <citation type="submission" date="2019-11" db="EMBL/GenBank/DDBJ databases">
        <authorList>
            <person name="Liu Y."/>
            <person name="Hou J."/>
            <person name="Li T.-Q."/>
            <person name="Guan C.-H."/>
            <person name="Wu X."/>
            <person name="Wu H.-Z."/>
            <person name="Ling F."/>
            <person name="Zhang R."/>
            <person name="Shi X.-G."/>
            <person name="Ren J.-P."/>
            <person name="Chen E.-F."/>
            <person name="Sun J.-M."/>
        </authorList>
    </citation>
    <scope>NUCLEOTIDE SEQUENCE</scope>
    <source>
        <strain evidence="1">Adult_tree_wgs_1</strain>
        <tissue evidence="1">Leaves</tissue>
    </source>
</reference>
<evidence type="ECO:0000313" key="2">
    <source>
        <dbReference type="Proteomes" id="UP000626092"/>
    </source>
</evidence>
<keyword evidence="2" id="KW-1185">Reference proteome</keyword>
<evidence type="ECO:0000313" key="1">
    <source>
        <dbReference type="EMBL" id="KAF7139085.1"/>
    </source>
</evidence>
<dbReference type="EMBL" id="WJXA01000007">
    <property type="protein sequence ID" value="KAF7139085.1"/>
    <property type="molecule type" value="Genomic_DNA"/>
</dbReference>
<sequence length="97" mass="10745">MLPATLSVLDTKEPRLWLTYVVLGISNLPSPPSSAFFSWQGLADLHDGVSLEGSSVDLMHLKIRLTSFGFIPLSMKPMDVVPLVLPINMFSKENFLK</sequence>
<dbReference type="AlphaFoldDB" id="A0A834LJR1"/>
<name>A0A834LJR1_RHOSS</name>
<dbReference type="Proteomes" id="UP000626092">
    <property type="component" value="Unassembled WGS sequence"/>
</dbReference>
<proteinExistence type="predicted"/>